<feature type="compositionally biased region" description="Basic and acidic residues" evidence="2">
    <location>
        <begin position="440"/>
        <end position="450"/>
    </location>
</feature>
<dbReference type="GeneID" id="104592328"/>
<dbReference type="PANTHER" id="PTHR33427:SF2">
    <property type="entry name" value="TRICHOHYALIN"/>
    <property type="match status" value="1"/>
</dbReference>
<feature type="region of interest" description="Disordered" evidence="2">
    <location>
        <begin position="684"/>
        <end position="715"/>
    </location>
</feature>
<evidence type="ECO:0000313" key="4">
    <source>
        <dbReference type="RefSeq" id="XP_010249952.1"/>
    </source>
</evidence>
<reference evidence="4" key="1">
    <citation type="submission" date="2025-08" db="UniProtKB">
        <authorList>
            <consortium name="RefSeq"/>
        </authorList>
    </citation>
    <scope>IDENTIFICATION</scope>
</reference>
<dbReference type="eggNOG" id="ENOG502QTZ1">
    <property type="taxonomic scope" value="Eukaryota"/>
</dbReference>
<organism evidence="3 4">
    <name type="scientific">Nelumbo nucifera</name>
    <name type="common">Sacred lotus</name>
    <dbReference type="NCBI Taxonomy" id="4432"/>
    <lineage>
        <taxon>Eukaryota</taxon>
        <taxon>Viridiplantae</taxon>
        <taxon>Streptophyta</taxon>
        <taxon>Embryophyta</taxon>
        <taxon>Tracheophyta</taxon>
        <taxon>Spermatophyta</taxon>
        <taxon>Magnoliopsida</taxon>
        <taxon>Proteales</taxon>
        <taxon>Nelumbonaceae</taxon>
        <taxon>Nelumbo</taxon>
    </lineage>
</organism>
<feature type="region of interest" description="Disordered" evidence="2">
    <location>
        <begin position="489"/>
        <end position="525"/>
    </location>
</feature>
<dbReference type="OrthoDB" id="608866at2759"/>
<evidence type="ECO:0000256" key="1">
    <source>
        <dbReference type="SAM" id="Coils"/>
    </source>
</evidence>
<protein>
    <submittedName>
        <fullName evidence="4">Uncharacterized protein LOC104592328</fullName>
    </submittedName>
</protein>
<dbReference type="STRING" id="4432.A0A1U7ZBB3"/>
<accession>A0A1U7ZBB3</accession>
<feature type="compositionally biased region" description="Basic and acidic residues" evidence="2">
    <location>
        <begin position="495"/>
        <end position="525"/>
    </location>
</feature>
<dbReference type="RefSeq" id="XP_010249952.1">
    <property type="nucleotide sequence ID" value="XM_010251650.2"/>
</dbReference>
<dbReference type="AlphaFoldDB" id="A0A1U7ZBB3"/>
<keyword evidence="3" id="KW-1185">Reference proteome</keyword>
<dbReference type="KEGG" id="nnu:104592328"/>
<keyword evidence="1" id="KW-0175">Coiled coil</keyword>
<dbReference type="OMA" id="QWQACKK"/>
<proteinExistence type="predicted"/>
<feature type="region of interest" description="Disordered" evidence="2">
    <location>
        <begin position="424"/>
        <end position="450"/>
    </location>
</feature>
<feature type="coiled-coil region" evidence="1">
    <location>
        <begin position="308"/>
        <end position="349"/>
    </location>
</feature>
<sequence>MATRLVFSEEDMTVDEGLGYPKAYAKLCRDSHLNPYCNAPPSTFIPYVLPDHEASRARELDDMFPITDPEAKPSTKPTIYSGLLWKQLDHLGNAGFDPAKFRVDPYGNVLYYLADAASPLAWEIDHWFPCSRGGRTVPSNLRILQLQVCRKKHNKLEFLVPWWDLQLGISVNQFLSVFASSNLDFRNRAFSLLFSEGENEELNSSQTVDSHAFPQHFMETSKHVGIAPAAIVLSRKPSSDASLALQSIDLNRRFRPSSPATATRKLLADDNESVCKSIQRYKPSISKENDNPNMVTNPYMAISMARDSLRQREETEKMQSEMQKLDEELDEMKKKNEDERLAIQELELLLIKRRRRVEKCRRLAESQSSYKALLEKMIRDAMHQSVIYKEQVRLNQSANNSLMARLEAQRAICDSSEKELHKKFKQRDELETQIRPQWEQARKRSRMDDTLYAERDDKSILYLPETRARKPSKKELRVFLEEEHKASKAGLSLNEEGKQEELEEGKVEFESNTDRENPEEHNKSLDAVDNESPIENKLHNLEIQEPNERKILKGSVLRSPIQEEDEEDRKQLGKGNVEKWLQMLLDNTEEGDSVNLPTVNAYECEASRTGEIIRKLNHKNPQKEVKVLKFPTSENKQIGLQTLQERKGGTRRSHIVDMESNEIKLENTSKFEVSIGKGVGSSKIFEDNERKDREVRKEKGGRSESARPVRPSSPSVILGMRKGVDCIRKKPVVVGSDEDAEEALFNESARPVRPSSPSVILGMRKGVDCIRKKPVVVGSDEDAEEALFNESARPVRPSSPSVILGMRKGVDCIRKKPVVVGNEKEALFNENNFIKSAMKTIKKGVKI</sequence>
<gene>
    <name evidence="4" type="primary">LOC104592328</name>
</gene>
<evidence type="ECO:0000313" key="3">
    <source>
        <dbReference type="Proteomes" id="UP000189703"/>
    </source>
</evidence>
<feature type="compositionally biased region" description="Basic and acidic residues" evidence="2">
    <location>
        <begin position="684"/>
        <end position="707"/>
    </location>
</feature>
<feature type="region of interest" description="Disordered" evidence="2">
    <location>
        <begin position="554"/>
        <end position="573"/>
    </location>
</feature>
<dbReference type="PANTHER" id="PTHR33427">
    <property type="entry name" value="HNH ENDONUCLEASE"/>
    <property type="match status" value="1"/>
</dbReference>
<dbReference type="Proteomes" id="UP000189703">
    <property type="component" value="Unplaced"/>
</dbReference>
<dbReference type="FunCoup" id="A0A1U7ZBB3">
    <property type="interactions" value="607"/>
</dbReference>
<name>A0A1U7ZBB3_NELNU</name>
<evidence type="ECO:0000256" key="2">
    <source>
        <dbReference type="SAM" id="MobiDB-lite"/>
    </source>
</evidence>